<feature type="active site" evidence="5 6">
    <location>
        <position position="218"/>
    </location>
</feature>
<dbReference type="Gene3D" id="3.40.605.10">
    <property type="entry name" value="Aldehyde Dehydrogenase, Chain A, domain 1"/>
    <property type="match status" value="1"/>
</dbReference>
<dbReference type="Pfam" id="PF00171">
    <property type="entry name" value="Aldedh"/>
    <property type="match status" value="1"/>
</dbReference>
<feature type="domain" description="Aldehyde dehydrogenase" evidence="9">
    <location>
        <begin position="5"/>
        <end position="435"/>
    </location>
</feature>
<evidence type="ECO:0000313" key="10">
    <source>
        <dbReference type="EMBL" id="OSC98492.1"/>
    </source>
</evidence>
<gene>
    <name evidence="10" type="ORF">PYCCODRAFT_1439181</name>
</gene>
<feature type="active site" evidence="5">
    <location>
        <position position="252"/>
    </location>
</feature>
<comment type="similarity">
    <text evidence="1 4 7">Belongs to the aldehyde dehydrogenase family.</text>
</comment>
<dbReference type="GO" id="GO:0005737">
    <property type="term" value="C:cytoplasm"/>
    <property type="evidence" value="ECO:0007669"/>
    <property type="project" value="TreeGrafter"/>
</dbReference>
<dbReference type="AlphaFoldDB" id="A0A1Y2IDE9"/>
<dbReference type="PROSITE" id="PS00070">
    <property type="entry name" value="ALDEHYDE_DEHYDR_CYS"/>
    <property type="match status" value="1"/>
</dbReference>
<dbReference type="InterPro" id="IPR016162">
    <property type="entry name" value="Ald_DH_N"/>
</dbReference>
<keyword evidence="11" id="KW-1185">Reference proteome</keyword>
<dbReference type="InterPro" id="IPR016161">
    <property type="entry name" value="Ald_DH/histidinol_DH"/>
</dbReference>
<dbReference type="PANTHER" id="PTHR43570:SF16">
    <property type="entry name" value="ALDEHYDE DEHYDROGENASE TYPE III, ISOFORM Q"/>
    <property type="match status" value="1"/>
</dbReference>
<keyword evidence="8" id="KW-1133">Transmembrane helix</keyword>
<keyword evidence="8" id="KW-0812">Transmembrane</keyword>
<name>A0A1Y2IDE9_TRAC3</name>
<sequence>MTTLTYTSIEDIEKFHETARRAFDSGKTQSIEFRKDQIAQIGWLLRDNEDRWREALRADLGRHPQENDLLEFVSIYTEVNMAYKEIEKWTKAHSIGFSVNWFPMHPKYKAEPKGVALIIAPFNFPLFLLLGPLTSAIAAGNAAVLKPSEQTPATSQLLAELLPKYLDNELYHVVNGGVPETTKVLELKWDHSMYTGNGRVGRIVAAAAAKHLTPLTLELGGKNPAVVDPKVDVKMAARRLLWGRFSNAGQICLCPEYVLVPAEFQDTLVEAFTEAYQRFYPEGPEKSDSFSRIVTTAHAARIKRMLDGTKGKIVLGGQADVDNRYVAPTVVRDVPVDDVLMGEEIFGPVLPIVPVKDVDEAIAVIRAKDHPLAVYVFSTDKKFQDKVFKSTKSGAAVANETVISAGVPGLPVGGVGPSGYGYYSGKQCFEQFSHYRVSLDNPGWVDTVAFGFRFPPYKPDYKKHIGSLTGALPPRPGQKSAMKVVKRWGLWVVFALVGASSALLMKSGRFAQLKAPAQA</sequence>
<evidence type="ECO:0000256" key="2">
    <source>
        <dbReference type="ARBA" id="ARBA00023002"/>
    </source>
</evidence>
<keyword evidence="2 4" id="KW-0560">Oxidoreductase</keyword>
<dbReference type="InterPro" id="IPR016163">
    <property type="entry name" value="Ald_DH_C"/>
</dbReference>
<dbReference type="InterPro" id="IPR012394">
    <property type="entry name" value="Aldehyde_DH_NAD(P)"/>
</dbReference>
<dbReference type="STRING" id="1353009.A0A1Y2IDE9"/>
<dbReference type="EMBL" id="KZ084137">
    <property type="protein sequence ID" value="OSC98492.1"/>
    <property type="molecule type" value="Genomic_DNA"/>
</dbReference>
<organism evidence="10 11">
    <name type="scientific">Trametes coccinea (strain BRFM310)</name>
    <name type="common">Pycnoporus coccineus</name>
    <dbReference type="NCBI Taxonomy" id="1353009"/>
    <lineage>
        <taxon>Eukaryota</taxon>
        <taxon>Fungi</taxon>
        <taxon>Dikarya</taxon>
        <taxon>Basidiomycota</taxon>
        <taxon>Agaricomycotina</taxon>
        <taxon>Agaricomycetes</taxon>
        <taxon>Polyporales</taxon>
        <taxon>Polyporaceae</taxon>
        <taxon>Trametes</taxon>
    </lineage>
</organism>
<evidence type="ECO:0000256" key="5">
    <source>
        <dbReference type="PIRSR" id="PIRSR036492-1"/>
    </source>
</evidence>
<dbReference type="Proteomes" id="UP000193067">
    <property type="component" value="Unassembled WGS sequence"/>
</dbReference>
<evidence type="ECO:0000259" key="9">
    <source>
        <dbReference type="Pfam" id="PF00171"/>
    </source>
</evidence>
<feature type="transmembrane region" description="Helical" evidence="8">
    <location>
        <begin position="488"/>
        <end position="505"/>
    </location>
</feature>
<dbReference type="GO" id="GO:0004029">
    <property type="term" value="F:aldehyde dehydrogenase (NAD+) activity"/>
    <property type="evidence" value="ECO:0007669"/>
    <property type="project" value="TreeGrafter"/>
</dbReference>
<proteinExistence type="inferred from homology"/>
<evidence type="ECO:0000256" key="3">
    <source>
        <dbReference type="ARBA" id="ARBA00023027"/>
    </source>
</evidence>
<evidence type="ECO:0000256" key="4">
    <source>
        <dbReference type="PIRNR" id="PIRNR036492"/>
    </source>
</evidence>
<dbReference type="InterPro" id="IPR016160">
    <property type="entry name" value="Ald_DH_CS_CYS"/>
</dbReference>
<dbReference type="InterPro" id="IPR015590">
    <property type="entry name" value="Aldehyde_DH_dom"/>
</dbReference>
<dbReference type="InterPro" id="IPR029510">
    <property type="entry name" value="Ald_DH_CS_GLU"/>
</dbReference>
<dbReference type="OrthoDB" id="440325at2759"/>
<dbReference type="FunFam" id="3.40.309.10:FF:000025">
    <property type="entry name" value="Aldehyde dehydrogenase"/>
    <property type="match status" value="1"/>
</dbReference>
<dbReference type="PANTHER" id="PTHR43570">
    <property type="entry name" value="ALDEHYDE DEHYDROGENASE"/>
    <property type="match status" value="1"/>
</dbReference>
<evidence type="ECO:0000256" key="8">
    <source>
        <dbReference type="SAM" id="Phobius"/>
    </source>
</evidence>
<accession>A0A1Y2IDE9</accession>
<dbReference type="FunFam" id="3.40.605.10:FF:000004">
    <property type="entry name" value="Aldehyde dehydrogenase"/>
    <property type="match status" value="1"/>
</dbReference>
<dbReference type="PROSITE" id="PS00687">
    <property type="entry name" value="ALDEHYDE_DEHYDR_GLU"/>
    <property type="match status" value="1"/>
</dbReference>
<keyword evidence="8" id="KW-0472">Membrane</keyword>
<protein>
    <recommendedName>
        <fullName evidence="4">Aldehyde dehydrogenase</fullName>
    </recommendedName>
</protein>
<dbReference type="PIRSF" id="PIRSF036492">
    <property type="entry name" value="ALDH"/>
    <property type="match status" value="1"/>
</dbReference>
<evidence type="ECO:0000256" key="7">
    <source>
        <dbReference type="RuleBase" id="RU003345"/>
    </source>
</evidence>
<reference evidence="10 11" key="1">
    <citation type="journal article" date="2015" name="Biotechnol. Biofuels">
        <title>Enhanced degradation of softwood versus hardwood by the white-rot fungus Pycnoporus coccineus.</title>
        <authorList>
            <person name="Couturier M."/>
            <person name="Navarro D."/>
            <person name="Chevret D."/>
            <person name="Henrissat B."/>
            <person name="Piumi F."/>
            <person name="Ruiz-Duenas F.J."/>
            <person name="Martinez A.T."/>
            <person name="Grigoriev I.V."/>
            <person name="Riley R."/>
            <person name="Lipzen A."/>
            <person name="Berrin J.G."/>
            <person name="Master E.R."/>
            <person name="Rosso M.N."/>
        </authorList>
    </citation>
    <scope>NUCLEOTIDE SEQUENCE [LARGE SCALE GENOMIC DNA]</scope>
    <source>
        <strain evidence="10 11">BRFM310</strain>
    </source>
</reference>
<evidence type="ECO:0000313" key="11">
    <source>
        <dbReference type="Proteomes" id="UP000193067"/>
    </source>
</evidence>
<evidence type="ECO:0000256" key="1">
    <source>
        <dbReference type="ARBA" id="ARBA00009986"/>
    </source>
</evidence>
<evidence type="ECO:0000256" key="6">
    <source>
        <dbReference type="PROSITE-ProRule" id="PRU10007"/>
    </source>
</evidence>
<dbReference type="SUPFAM" id="SSF53720">
    <property type="entry name" value="ALDH-like"/>
    <property type="match status" value="1"/>
</dbReference>
<keyword evidence="3" id="KW-0520">NAD</keyword>
<dbReference type="Gene3D" id="3.40.309.10">
    <property type="entry name" value="Aldehyde Dehydrogenase, Chain A, domain 2"/>
    <property type="match status" value="1"/>
</dbReference>
<dbReference type="GO" id="GO:0006081">
    <property type="term" value="P:aldehyde metabolic process"/>
    <property type="evidence" value="ECO:0007669"/>
    <property type="project" value="InterPro"/>
</dbReference>